<dbReference type="InterPro" id="IPR012722">
    <property type="entry name" value="Chap_CCT_zeta"/>
</dbReference>
<dbReference type="Gene3D" id="1.10.560.10">
    <property type="entry name" value="GroEL-like equatorial domain"/>
    <property type="match status" value="1"/>
</dbReference>
<dbReference type="FunFam" id="3.50.7.10:FF:000048">
    <property type="match status" value="1"/>
</dbReference>
<dbReference type="InterPro" id="IPR002194">
    <property type="entry name" value="Chaperonin_TCP-1_CS"/>
</dbReference>
<evidence type="ECO:0000256" key="2">
    <source>
        <dbReference type="ARBA" id="ARBA00008020"/>
    </source>
</evidence>
<dbReference type="FunFam" id="1.10.560.10:FF:000058">
    <property type="entry name" value="T-complex protein 1 subunit zeta"/>
    <property type="match status" value="1"/>
</dbReference>
<keyword evidence="9" id="KW-1185">Reference proteome</keyword>
<reference evidence="8" key="1">
    <citation type="submission" date="2023-12" db="EMBL/GenBank/DDBJ databases">
        <title>Genome assembly of Anisodus tanguticus.</title>
        <authorList>
            <person name="Wang Y.-J."/>
        </authorList>
    </citation>
    <scope>NUCLEOTIDE SEQUENCE</scope>
    <source>
        <strain evidence="8">KB-2021</strain>
        <tissue evidence="8">Leaf</tissue>
    </source>
</reference>
<keyword evidence="5 7" id="KW-0067">ATP-binding</keyword>
<evidence type="ECO:0000256" key="5">
    <source>
        <dbReference type="ARBA" id="ARBA00022840"/>
    </source>
</evidence>
<organism evidence="8 9">
    <name type="scientific">Anisodus tanguticus</name>
    <dbReference type="NCBI Taxonomy" id="243964"/>
    <lineage>
        <taxon>Eukaryota</taxon>
        <taxon>Viridiplantae</taxon>
        <taxon>Streptophyta</taxon>
        <taxon>Embryophyta</taxon>
        <taxon>Tracheophyta</taxon>
        <taxon>Spermatophyta</taxon>
        <taxon>Magnoliopsida</taxon>
        <taxon>eudicotyledons</taxon>
        <taxon>Gunneridae</taxon>
        <taxon>Pentapetalae</taxon>
        <taxon>asterids</taxon>
        <taxon>lamiids</taxon>
        <taxon>Solanales</taxon>
        <taxon>Solanaceae</taxon>
        <taxon>Solanoideae</taxon>
        <taxon>Hyoscyameae</taxon>
        <taxon>Anisodus</taxon>
    </lineage>
</organism>
<evidence type="ECO:0000256" key="7">
    <source>
        <dbReference type="RuleBase" id="RU004187"/>
    </source>
</evidence>
<evidence type="ECO:0008006" key="10">
    <source>
        <dbReference type="Google" id="ProtNLM"/>
    </source>
</evidence>
<dbReference type="SUPFAM" id="SSF48592">
    <property type="entry name" value="GroEL equatorial domain-like"/>
    <property type="match status" value="1"/>
</dbReference>
<dbReference type="GO" id="GO:0140662">
    <property type="term" value="F:ATP-dependent protein folding chaperone"/>
    <property type="evidence" value="ECO:0007669"/>
    <property type="project" value="InterPro"/>
</dbReference>
<proteinExistence type="inferred from homology"/>
<dbReference type="SUPFAM" id="SSF54849">
    <property type="entry name" value="GroEL-intermediate domain like"/>
    <property type="match status" value="1"/>
</dbReference>
<dbReference type="InterPro" id="IPR027409">
    <property type="entry name" value="GroEL-like_apical_dom_sf"/>
</dbReference>
<dbReference type="CDD" id="cd03342">
    <property type="entry name" value="TCP1_zeta"/>
    <property type="match status" value="1"/>
</dbReference>
<sequence length="563" mass="62335">MSVKVLNPNAEVLNKSAALHMNINAAKGLQDVLKTNLGPKGTIKMLVGGAGDIKLTKDGNTLLKEMQIQNPTAIMIARTAVAQDDTSGDGTTSTVLFIGELMKQSERCIDEGMHPRVLVDGFEIAKRATLQFLEKFKTPVVMGDELDKEILKMVARTTLRTKLYESLADQLTDIVANAVLCIRKPEEPIDLFMVEIMHMRHKFDVDTRLVEGLVLDHGSRHPDMKRRAENCYILTCNVSLEYEKSEVNAGFFYSNAEQREAMVAAERRSVDERVQKIIDLKNKICSGNENSFVIINQKALILHPLTFSLGKELASSTWFCMLDLPRHMLVPSVAMLERLIIIALRRAKRRNMERLILACGGDAVNSVDDLTPECLGWAGLVYEHILGEEKYTFVENVKNPHSCTILIKGPNDHTIAQIKDAVRDGLRAVKNTIEDEAVILGAGAFEVAARQYLINEVKKTVKGRAQLGVEAFANALLVIPKTLAENSGLDTQDVIIALTGEHDKGNIVGLNQHTGEPIDPQMEGIFDNYAVKRQIVNSGPVIASQLLLVDEVIRAGRNMRKPT</sequence>
<dbReference type="Proteomes" id="UP001291623">
    <property type="component" value="Unassembled WGS sequence"/>
</dbReference>
<dbReference type="PRINTS" id="PR00304">
    <property type="entry name" value="TCOMPLEXTCP1"/>
</dbReference>
<protein>
    <recommendedName>
        <fullName evidence="10">Chaperonin</fullName>
    </recommendedName>
</protein>
<evidence type="ECO:0000256" key="3">
    <source>
        <dbReference type="ARBA" id="ARBA00022490"/>
    </source>
</evidence>
<dbReference type="FunFam" id="3.30.260.10:FF:000017">
    <property type="entry name" value="T-complex protein 1 subunit zeta"/>
    <property type="match status" value="1"/>
</dbReference>
<evidence type="ECO:0000313" key="8">
    <source>
        <dbReference type="EMBL" id="KAK4368000.1"/>
    </source>
</evidence>
<evidence type="ECO:0000256" key="1">
    <source>
        <dbReference type="ARBA" id="ARBA00004496"/>
    </source>
</evidence>
<dbReference type="PROSITE" id="PS00751">
    <property type="entry name" value="TCP1_2"/>
    <property type="match status" value="1"/>
</dbReference>
<dbReference type="PANTHER" id="PTHR11353">
    <property type="entry name" value="CHAPERONIN"/>
    <property type="match status" value="1"/>
</dbReference>
<name>A0AAE1SDY8_9SOLA</name>
<dbReference type="PROSITE" id="PS00750">
    <property type="entry name" value="TCP1_1"/>
    <property type="match status" value="1"/>
</dbReference>
<dbReference type="GO" id="GO:0005524">
    <property type="term" value="F:ATP binding"/>
    <property type="evidence" value="ECO:0007669"/>
    <property type="project" value="UniProtKB-KW"/>
</dbReference>
<keyword evidence="6 7" id="KW-0143">Chaperone</keyword>
<dbReference type="SUPFAM" id="SSF52029">
    <property type="entry name" value="GroEL apical domain-like"/>
    <property type="match status" value="2"/>
</dbReference>
<comment type="similarity">
    <text evidence="2 7">Belongs to the TCP-1 chaperonin family.</text>
</comment>
<accession>A0AAE1SDY8</accession>
<keyword evidence="3" id="KW-0963">Cytoplasm</keyword>
<evidence type="ECO:0000256" key="4">
    <source>
        <dbReference type="ARBA" id="ARBA00022741"/>
    </source>
</evidence>
<evidence type="ECO:0000256" key="6">
    <source>
        <dbReference type="ARBA" id="ARBA00023186"/>
    </source>
</evidence>
<dbReference type="Gene3D" id="3.50.7.10">
    <property type="entry name" value="GroEL"/>
    <property type="match status" value="1"/>
</dbReference>
<dbReference type="EMBL" id="JAVYJV010000006">
    <property type="protein sequence ID" value="KAK4368000.1"/>
    <property type="molecule type" value="Genomic_DNA"/>
</dbReference>
<comment type="caution">
    <text evidence="8">The sequence shown here is derived from an EMBL/GenBank/DDBJ whole genome shotgun (WGS) entry which is preliminary data.</text>
</comment>
<dbReference type="Gene3D" id="3.30.260.10">
    <property type="entry name" value="TCP-1-like chaperonin intermediate domain"/>
    <property type="match status" value="1"/>
</dbReference>
<dbReference type="GO" id="GO:0051082">
    <property type="term" value="F:unfolded protein binding"/>
    <property type="evidence" value="ECO:0007669"/>
    <property type="project" value="InterPro"/>
</dbReference>
<dbReference type="InterPro" id="IPR002423">
    <property type="entry name" value="Cpn60/GroEL/TCP-1"/>
</dbReference>
<dbReference type="GO" id="GO:0016887">
    <property type="term" value="F:ATP hydrolysis activity"/>
    <property type="evidence" value="ECO:0007669"/>
    <property type="project" value="InterPro"/>
</dbReference>
<dbReference type="Pfam" id="PF00118">
    <property type="entry name" value="Cpn60_TCP1"/>
    <property type="match status" value="1"/>
</dbReference>
<comment type="subcellular location">
    <subcellularLocation>
        <location evidence="1">Cytoplasm</location>
    </subcellularLocation>
</comment>
<dbReference type="GO" id="GO:0005737">
    <property type="term" value="C:cytoplasm"/>
    <property type="evidence" value="ECO:0007669"/>
    <property type="project" value="UniProtKB-SubCell"/>
</dbReference>
<gene>
    <name evidence="8" type="ORF">RND71_011792</name>
</gene>
<evidence type="ECO:0000313" key="9">
    <source>
        <dbReference type="Proteomes" id="UP001291623"/>
    </source>
</evidence>
<dbReference type="InterPro" id="IPR027413">
    <property type="entry name" value="GROEL-like_equatorial_sf"/>
</dbReference>
<dbReference type="InterPro" id="IPR017998">
    <property type="entry name" value="Chaperone_TCP-1"/>
</dbReference>
<dbReference type="AlphaFoldDB" id="A0AAE1SDY8"/>
<dbReference type="InterPro" id="IPR027410">
    <property type="entry name" value="TCP-1-like_intermed_sf"/>
</dbReference>
<keyword evidence="4 7" id="KW-0547">Nucleotide-binding</keyword>